<comment type="caution">
    <text evidence="2">The sequence shown here is derived from an EMBL/GenBank/DDBJ whole genome shotgun (WGS) entry which is preliminary data.</text>
</comment>
<dbReference type="Proteomes" id="UP000826656">
    <property type="component" value="Unassembled WGS sequence"/>
</dbReference>
<feature type="compositionally biased region" description="Basic and acidic residues" evidence="1">
    <location>
        <begin position="68"/>
        <end position="82"/>
    </location>
</feature>
<organism evidence="2 3">
    <name type="scientific">Solanum tuberosum</name>
    <name type="common">Potato</name>
    <dbReference type="NCBI Taxonomy" id="4113"/>
    <lineage>
        <taxon>Eukaryota</taxon>
        <taxon>Viridiplantae</taxon>
        <taxon>Streptophyta</taxon>
        <taxon>Embryophyta</taxon>
        <taxon>Tracheophyta</taxon>
        <taxon>Spermatophyta</taxon>
        <taxon>Magnoliopsida</taxon>
        <taxon>eudicotyledons</taxon>
        <taxon>Gunneridae</taxon>
        <taxon>Pentapetalae</taxon>
        <taxon>asterids</taxon>
        <taxon>lamiids</taxon>
        <taxon>Solanales</taxon>
        <taxon>Solanaceae</taxon>
        <taxon>Solanoideae</taxon>
        <taxon>Solaneae</taxon>
        <taxon>Solanum</taxon>
    </lineage>
</organism>
<name>A0ABQ7U8Y8_SOLTU</name>
<reference evidence="2 3" key="1">
    <citation type="journal article" date="2021" name="bioRxiv">
        <title>Chromosome-scale and haplotype-resolved genome assembly of a tetraploid potato cultivar.</title>
        <authorList>
            <person name="Sun H."/>
            <person name="Jiao W.-B."/>
            <person name="Krause K."/>
            <person name="Campoy J.A."/>
            <person name="Goel M."/>
            <person name="Folz-Donahue K."/>
            <person name="Kukat C."/>
            <person name="Huettel B."/>
            <person name="Schneeberger K."/>
        </authorList>
    </citation>
    <scope>NUCLEOTIDE SEQUENCE [LARGE SCALE GENOMIC DNA]</scope>
    <source>
        <strain evidence="2">SolTubOtavaFocal</strain>
        <tissue evidence="2">Leaves</tissue>
    </source>
</reference>
<gene>
    <name evidence="2" type="ORF">KY290_031374</name>
</gene>
<feature type="compositionally biased region" description="Basic residues" evidence="1">
    <location>
        <begin position="107"/>
        <end position="116"/>
    </location>
</feature>
<dbReference type="EMBL" id="JAIVGD010000023">
    <property type="protein sequence ID" value="KAH0743381.1"/>
    <property type="molecule type" value="Genomic_DNA"/>
</dbReference>
<keyword evidence="3" id="KW-1185">Reference proteome</keyword>
<proteinExistence type="predicted"/>
<accession>A0ABQ7U8Y8</accession>
<evidence type="ECO:0000313" key="3">
    <source>
        <dbReference type="Proteomes" id="UP000826656"/>
    </source>
</evidence>
<protein>
    <submittedName>
        <fullName evidence="2">Uncharacterized protein</fullName>
    </submittedName>
</protein>
<sequence length="116" mass="13307">MTYQPSQTDIMPYMMPQTLQTSSHLSLSSLENVIDNYQLQYFENVPNFTSPPMPLNIETPDATNNLEDPNHHVEYNDPKDANEGGDATIEDSEPSRMEKRGHYAIQHVKKKRAKNK</sequence>
<feature type="region of interest" description="Disordered" evidence="1">
    <location>
        <begin position="52"/>
        <end position="116"/>
    </location>
</feature>
<evidence type="ECO:0000313" key="2">
    <source>
        <dbReference type="EMBL" id="KAH0743381.1"/>
    </source>
</evidence>
<evidence type="ECO:0000256" key="1">
    <source>
        <dbReference type="SAM" id="MobiDB-lite"/>
    </source>
</evidence>